<keyword evidence="4 7" id="KW-0238">DNA-binding</keyword>
<evidence type="ECO:0000313" key="11">
    <source>
        <dbReference type="Proteomes" id="UP000029868"/>
    </source>
</evidence>
<dbReference type="GO" id="GO:0032993">
    <property type="term" value="C:protein-DNA complex"/>
    <property type="evidence" value="ECO:0007669"/>
    <property type="project" value="TreeGrafter"/>
</dbReference>
<dbReference type="InterPro" id="IPR011006">
    <property type="entry name" value="CheY-like_superfamily"/>
</dbReference>
<dbReference type="SMART" id="SM00862">
    <property type="entry name" value="Trans_reg_C"/>
    <property type="match status" value="1"/>
</dbReference>
<proteinExistence type="predicted"/>
<feature type="domain" description="Response regulatory" evidence="8">
    <location>
        <begin position="5"/>
        <end position="118"/>
    </location>
</feature>
<dbReference type="PANTHER" id="PTHR48111">
    <property type="entry name" value="REGULATOR OF RPOS"/>
    <property type="match status" value="1"/>
</dbReference>
<dbReference type="PANTHER" id="PTHR48111:SF59">
    <property type="entry name" value="TRANSCRIPTIONAL REGULATORY PROTEIN BAER"/>
    <property type="match status" value="1"/>
</dbReference>
<dbReference type="CDD" id="cd00383">
    <property type="entry name" value="trans_reg_C"/>
    <property type="match status" value="1"/>
</dbReference>
<dbReference type="RefSeq" id="WP_033082177.1">
    <property type="nucleotide sequence ID" value="NZ_JQEC01000021.1"/>
</dbReference>
<dbReference type="GO" id="GO:0000156">
    <property type="term" value="F:phosphorelay response regulator activity"/>
    <property type="evidence" value="ECO:0007669"/>
    <property type="project" value="TreeGrafter"/>
</dbReference>
<keyword evidence="5" id="KW-0804">Transcription</keyword>
<dbReference type="SUPFAM" id="SSF46894">
    <property type="entry name" value="C-terminal effector domain of the bipartite response regulators"/>
    <property type="match status" value="1"/>
</dbReference>
<dbReference type="SUPFAM" id="SSF52172">
    <property type="entry name" value="CheY-like"/>
    <property type="match status" value="1"/>
</dbReference>
<evidence type="ECO:0000256" key="4">
    <source>
        <dbReference type="ARBA" id="ARBA00023125"/>
    </source>
</evidence>
<dbReference type="PATRIC" id="fig|28229.3.peg.2153"/>
<evidence type="ECO:0000313" key="10">
    <source>
        <dbReference type="EMBL" id="KGJ93975.1"/>
    </source>
</evidence>
<dbReference type="EMBL" id="JQEC01000021">
    <property type="protein sequence ID" value="KGJ93975.1"/>
    <property type="molecule type" value="Genomic_DNA"/>
</dbReference>
<comment type="caution">
    <text evidence="10">The sequence shown here is derived from an EMBL/GenBank/DDBJ whole genome shotgun (WGS) entry which is preliminary data.</text>
</comment>
<dbReference type="InterPro" id="IPR036388">
    <property type="entry name" value="WH-like_DNA-bd_sf"/>
</dbReference>
<evidence type="ECO:0000256" key="7">
    <source>
        <dbReference type="PROSITE-ProRule" id="PRU01091"/>
    </source>
</evidence>
<feature type="modified residue" description="4-aspartylphosphate" evidence="6">
    <location>
        <position position="54"/>
    </location>
</feature>
<keyword evidence="3" id="KW-0805">Transcription regulation</keyword>
<keyword evidence="1 6" id="KW-0597">Phosphoprotein</keyword>
<name>A0A099KUU6_COLPS</name>
<dbReference type="InterPro" id="IPR001867">
    <property type="entry name" value="OmpR/PhoB-type_DNA-bd"/>
</dbReference>
<dbReference type="Proteomes" id="UP000029868">
    <property type="component" value="Unassembled WGS sequence"/>
</dbReference>
<dbReference type="PROSITE" id="PS51755">
    <property type="entry name" value="OMPR_PHOB"/>
    <property type="match status" value="1"/>
</dbReference>
<evidence type="ECO:0000259" key="9">
    <source>
        <dbReference type="PROSITE" id="PS51755"/>
    </source>
</evidence>
<evidence type="ECO:0000256" key="6">
    <source>
        <dbReference type="PROSITE-ProRule" id="PRU00169"/>
    </source>
</evidence>
<dbReference type="Pfam" id="PF00486">
    <property type="entry name" value="Trans_reg_C"/>
    <property type="match status" value="1"/>
</dbReference>
<evidence type="ECO:0000256" key="3">
    <source>
        <dbReference type="ARBA" id="ARBA00023015"/>
    </source>
</evidence>
<dbReference type="OrthoDB" id="9802426at2"/>
<feature type="DNA-binding region" description="OmpR/PhoB-type" evidence="7">
    <location>
        <begin position="131"/>
        <end position="230"/>
    </location>
</feature>
<evidence type="ECO:0000256" key="2">
    <source>
        <dbReference type="ARBA" id="ARBA00023012"/>
    </source>
</evidence>
<dbReference type="InterPro" id="IPR001789">
    <property type="entry name" value="Sig_transdc_resp-reg_receiver"/>
</dbReference>
<dbReference type="FunFam" id="3.40.50.2300:FF:000001">
    <property type="entry name" value="DNA-binding response regulator PhoB"/>
    <property type="match status" value="1"/>
</dbReference>
<reference evidence="10 11" key="1">
    <citation type="submission" date="2014-08" db="EMBL/GenBank/DDBJ databases">
        <title>Genomic and Phenotypic Diversity of Colwellia psychrerythraea strains from Disparate Marine Basins.</title>
        <authorList>
            <person name="Techtmann S.M."/>
            <person name="Stelling S.C."/>
            <person name="Utturkar S.M."/>
            <person name="Alshibli N."/>
            <person name="Harris A."/>
            <person name="Brown S.D."/>
            <person name="Hazen T.C."/>
        </authorList>
    </citation>
    <scope>NUCLEOTIDE SEQUENCE [LARGE SCALE GENOMIC DNA]</scope>
    <source>
        <strain evidence="10 11">GAB14E</strain>
    </source>
</reference>
<dbReference type="Gene3D" id="6.10.250.690">
    <property type="match status" value="1"/>
</dbReference>
<dbReference type="GO" id="GO:0005829">
    <property type="term" value="C:cytosol"/>
    <property type="evidence" value="ECO:0007669"/>
    <property type="project" value="TreeGrafter"/>
</dbReference>
<dbReference type="GO" id="GO:0006355">
    <property type="term" value="P:regulation of DNA-templated transcription"/>
    <property type="evidence" value="ECO:0007669"/>
    <property type="project" value="InterPro"/>
</dbReference>
<protein>
    <submittedName>
        <fullName evidence="10">Two component transcriptional regulator, winged helix family</fullName>
    </submittedName>
</protein>
<sequence length="232" mass="26505">MDKQKILIVEDEESIAEVLVAYCQRNGYSAHHLNRGSGVINYIKSNQVDLMLLDLMLPDVDGFEICKQLRLFSQLPVIMVTAKSEEIDRLFGLEFGADDYICKPFSPREVMARIKAVLRRFDNNATQSSSINIIEQSGFIMEPDKYKVTFKGTPLDLTPIEFKVLELLLNNVERVFTRDEIMNKVYLDTVDVSDRNIDTHIKNIRKKIHSISTSSDPICSVYGVGYKCQQTN</sequence>
<evidence type="ECO:0000259" key="8">
    <source>
        <dbReference type="PROSITE" id="PS50110"/>
    </source>
</evidence>
<dbReference type="PROSITE" id="PS50110">
    <property type="entry name" value="RESPONSE_REGULATORY"/>
    <property type="match status" value="1"/>
</dbReference>
<dbReference type="Gene3D" id="3.40.50.2300">
    <property type="match status" value="1"/>
</dbReference>
<dbReference type="GO" id="GO:0000976">
    <property type="term" value="F:transcription cis-regulatory region binding"/>
    <property type="evidence" value="ECO:0007669"/>
    <property type="project" value="TreeGrafter"/>
</dbReference>
<feature type="domain" description="OmpR/PhoB-type" evidence="9">
    <location>
        <begin position="131"/>
        <end position="230"/>
    </location>
</feature>
<evidence type="ECO:0000256" key="5">
    <source>
        <dbReference type="ARBA" id="ARBA00023163"/>
    </source>
</evidence>
<dbReference type="InterPro" id="IPR039420">
    <property type="entry name" value="WalR-like"/>
</dbReference>
<keyword evidence="2" id="KW-0902">Two-component regulatory system</keyword>
<gene>
    <name evidence="10" type="ORF">GAB14E_2530</name>
</gene>
<accession>A0A099KUU6</accession>
<dbReference type="InterPro" id="IPR016032">
    <property type="entry name" value="Sig_transdc_resp-reg_C-effctor"/>
</dbReference>
<dbReference type="SMART" id="SM00448">
    <property type="entry name" value="REC"/>
    <property type="match status" value="1"/>
</dbReference>
<dbReference type="Pfam" id="PF00072">
    <property type="entry name" value="Response_reg"/>
    <property type="match status" value="1"/>
</dbReference>
<evidence type="ECO:0000256" key="1">
    <source>
        <dbReference type="ARBA" id="ARBA00022553"/>
    </source>
</evidence>
<organism evidence="10 11">
    <name type="scientific">Colwellia psychrerythraea</name>
    <name type="common">Vibrio psychroerythus</name>
    <dbReference type="NCBI Taxonomy" id="28229"/>
    <lineage>
        <taxon>Bacteria</taxon>
        <taxon>Pseudomonadati</taxon>
        <taxon>Pseudomonadota</taxon>
        <taxon>Gammaproteobacteria</taxon>
        <taxon>Alteromonadales</taxon>
        <taxon>Colwelliaceae</taxon>
        <taxon>Colwellia</taxon>
    </lineage>
</organism>
<dbReference type="Gene3D" id="1.10.10.10">
    <property type="entry name" value="Winged helix-like DNA-binding domain superfamily/Winged helix DNA-binding domain"/>
    <property type="match status" value="1"/>
</dbReference>
<dbReference type="AlphaFoldDB" id="A0A099KUU6"/>